<comment type="caution">
    <text evidence="2">The sequence shown here is derived from an EMBL/GenBank/DDBJ whole genome shotgun (WGS) entry which is preliminary data.</text>
</comment>
<name>D2Z4S6_9BACT</name>
<protein>
    <submittedName>
        <fullName evidence="2">Uncharacterized protein</fullName>
    </submittedName>
</protein>
<feature type="signal peptide" evidence="1">
    <location>
        <begin position="1"/>
        <end position="23"/>
    </location>
</feature>
<gene>
    <name evidence="2" type="ORF">Dpep_2398</name>
</gene>
<keyword evidence="1" id="KW-0732">Signal</keyword>
<dbReference type="STRING" id="469381.Dpep_2398"/>
<dbReference type="EMBL" id="ABTR02000001">
    <property type="protein sequence ID" value="EFC92420.1"/>
    <property type="molecule type" value="Genomic_DNA"/>
</dbReference>
<feature type="chain" id="PRO_5003039470" evidence="1">
    <location>
        <begin position="24"/>
        <end position="115"/>
    </location>
</feature>
<dbReference type="AlphaFoldDB" id="D2Z4S6"/>
<evidence type="ECO:0000313" key="3">
    <source>
        <dbReference type="Proteomes" id="UP000006427"/>
    </source>
</evidence>
<keyword evidence="3" id="KW-1185">Reference proteome</keyword>
<evidence type="ECO:0000256" key="1">
    <source>
        <dbReference type="SAM" id="SignalP"/>
    </source>
</evidence>
<sequence>MKKYLALFSAILLALASIGTAWAALPGSGKVDGYFNLSWSKPHIKWKRLYLTVKNDGELFQPLKAKVVFQGAGGEDLGVAVFDVGIPPKKSLRVYGPIERGENLGEAVKLVWSVN</sequence>
<dbReference type="Proteomes" id="UP000006427">
    <property type="component" value="Unassembled WGS sequence"/>
</dbReference>
<accession>D2Z4S6</accession>
<dbReference type="RefSeq" id="WP_005662480.1">
    <property type="nucleotide sequence ID" value="NZ_ABTR02000001.1"/>
</dbReference>
<reference evidence="2 3" key="1">
    <citation type="journal article" date="2010" name="Stand. Genomic Sci.">
        <title>Permanent draft genome sequence of Dethiosulfovibrio peptidovorans type strain (SEBR 4207).</title>
        <authorList>
            <person name="Labutti K."/>
            <person name="Mayilraj S."/>
            <person name="Clum A."/>
            <person name="Lucas S."/>
            <person name="Glavina Del Rio T."/>
            <person name="Nolan M."/>
            <person name="Tice H."/>
            <person name="Cheng J.F."/>
            <person name="Pitluck S."/>
            <person name="Liolios K."/>
            <person name="Ivanova N."/>
            <person name="Mavromatis K."/>
            <person name="Mikhailova N."/>
            <person name="Pati A."/>
            <person name="Goodwin L."/>
            <person name="Chen A."/>
            <person name="Palaniappan K."/>
            <person name="Land M."/>
            <person name="Hauser L."/>
            <person name="Chang Y.J."/>
            <person name="Jeffries C.D."/>
            <person name="Rohde M."/>
            <person name="Spring S."/>
            <person name="Goker M."/>
            <person name="Woyke T."/>
            <person name="Bristow J."/>
            <person name="Eisen J.A."/>
            <person name="Markowitz V."/>
            <person name="Hugenholtz P."/>
            <person name="Kyrpides N.C."/>
            <person name="Klenk H.P."/>
            <person name="Lapidus A."/>
        </authorList>
    </citation>
    <scope>NUCLEOTIDE SEQUENCE [LARGE SCALE GENOMIC DNA]</scope>
    <source>
        <strain evidence="2 3">DSM 11002</strain>
    </source>
</reference>
<proteinExistence type="predicted"/>
<organism evidence="2 3">
    <name type="scientific">Dethiosulfovibrio peptidovorans DSM 11002</name>
    <dbReference type="NCBI Taxonomy" id="469381"/>
    <lineage>
        <taxon>Bacteria</taxon>
        <taxon>Thermotogati</taxon>
        <taxon>Synergistota</taxon>
        <taxon>Synergistia</taxon>
        <taxon>Synergistales</taxon>
        <taxon>Dethiosulfovibrionaceae</taxon>
        <taxon>Dethiosulfovibrio</taxon>
    </lineage>
</organism>
<evidence type="ECO:0000313" key="2">
    <source>
        <dbReference type="EMBL" id="EFC92420.1"/>
    </source>
</evidence>
<dbReference type="OrthoDB" id="9893163at2"/>
<dbReference type="PaxDb" id="469381-Dpep_2398"/>